<dbReference type="EMBL" id="CM000131">
    <property type="protein sequence ID" value="EAZ00243.1"/>
    <property type="molecule type" value="Genomic_DNA"/>
</dbReference>
<feature type="region of interest" description="Disordered" evidence="1">
    <location>
        <begin position="1"/>
        <end position="26"/>
    </location>
</feature>
<sequence>MAVVAPPLREQHEDNTNDLHNDDHRLEPPLQVAVLGNVGEQRHRRGDRRADGHDGLLVERHDEHQHRQDVVEQDRRRRRVTRLTRRGERQMQQTTLASEINRIGERLNDKVKSVHKTQYKVKSVHNTDALWPPQVVAAVASIQCILVEHEHLTVARRGHAAAGDAFSSSLSTGLAVSGAGDEQYCGAGRGDAGRRRGGRLLATHHAWMTRRRAWLGTRSSVRRSPLVTGHVDDAVSAVFPAPASMPA</sequence>
<evidence type="ECO:0000313" key="3">
    <source>
        <dbReference type="Proteomes" id="UP000007015"/>
    </source>
</evidence>
<protein>
    <submittedName>
        <fullName evidence="2">Uncharacterized protein</fullName>
    </submittedName>
</protein>
<dbReference type="OMA" id="ATHHAWM"/>
<dbReference type="HOGENOM" id="CLU_1126064_0_0_1"/>
<feature type="region of interest" description="Disordered" evidence="1">
    <location>
        <begin position="61"/>
        <end position="91"/>
    </location>
</feature>
<keyword evidence="3" id="KW-1185">Reference proteome</keyword>
<dbReference type="Proteomes" id="UP000007015">
    <property type="component" value="Chromosome 6"/>
</dbReference>
<gene>
    <name evidence="2" type="ORF">OsI_22250</name>
</gene>
<organism evidence="2 3">
    <name type="scientific">Oryza sativa subsp. indica</name>
    <name type="common">Rice</name>
    <dbReference type="NCBI Taxonomy" id="39946"/>
    <lineage>
        <taxon>Eukaryota</taxon>
        <taxon>Viridiplantae</taxon>
        <taxon>Streptophyta</taxon>
        <taxon>Embryophyta</taxon>
        <taxon>Tracheophyta</taxon>
        <taxon>Spermatophyta</taxon>
        <taxon>Magnoliopsida</taxon>
        <taxon>Liliopsida</taxon>
        <taxon>Poales</taxon>
        <taxon>Poaceae</taxon>
        <taxon>BOP clade</taxon>
        <taxon>Oryzoideae</taxon>
        <taxon>Oryzeae</taxon>
        <taxon>Oryzinae</taxon>
        <taxon>Oryza</taxon>
        <taxon>Oryza sativa</taxon>
    </lineage>
</organism>
<proteinExistence type="predicted"/>
<accession>A2YAY2</accession>
<name>A2YAY2_ORYSI</name>
<dbReference type="AlphaFoldDB" id="A2YAY2"/>
<evidence type="ECO:0000313" key="2">
    <source>
        <dbReference type="EMBL" id="EAZ00243.1"/>
    </source>
</evidence>
<evidence type="ECO:0000256" key="1">
    <source>
        <dbReference type="SAM" id="MobiDB-lite"/>
    </source>
</evidence>
<feature type="compositionally biased region" description="Basic and acidic residues" evidence="1">
    <location>
        <begin position="9"/>
        <end position="26"/>
    </location>
</feature>
<dbReference type="Gramene" id="BGIOSGA022581-TA">
    <property type="protein sequence ID" value="BGIOSGA022581-PA"/>
    <property type="gene ID" value="BGIOSGA022581"/>
</dbReference>
<reference evidence="2 3" key="1">
    <citation type="journal article" date="2005" name="PLoS Biol.">
        <title>The genomes of Oryza sativa: a history of duplications.</title>
        <authorList>
            <person name="Yu J."/>
            <person name="Wang J."/>
            <person name="Lin W."/>
            <person name="Li S."/>
            <person name="Li H."/>
            <person name="Zhou J."/>
            <person name="Ni P."/>
            <person name="Dong W."/>
            <person name="Hu S."/>
            <person name="Zeng C."/>
            <person name="Zhang J."/>
            <person name="Zhang Y."/>
            <person name="Li R."/>
            <person name="Xu Z."/>
            <person name="Li S."/>
            <person name="Li X."/>
            <person name="Zheng H."/>
            <person name="Cong L."/>
            <person name="Lin L."/>
            <person name="Yin J."/>
            <person name="Geng J."/>
            <person name="Li G."/>
            <person name="Shi J."/>
            <person name="Liu J."/>
            <person name="Lv H."/>
            <person name="Li J."/>
            <person name="Wang J."/>
            <person name="Deng Y."/>
            <person name="Ran L."/>
            <person name="Shi X."/>
            <person name="Wang X."/>
            <person name="Wu Q."/>
            <person name="Li C."/>
            <person name="Ren X."/>
            <person name="Wang J."/>
            <person name="Wang X."/>
            <person name="Li D."/>
            <person name="Liu D."/>
            <person name="Zhang X."/>
            <person name="Ji Z."/>
            <person name="Zhao W."/>
            <person name="Sun Y."/>
            <person name="Zhang Z."/>
            <person name="Bao J."/>
            <person name="Han Y."/>
            <person name="Dong L."/>
            <person name="Ji J."/>
            <person name="Chen P."/>
            <person name="Wu S."/>
            <person name="Liu J."/>
            <person name="Xiao Y."/>
            <person name="Bu D."/>
            <person name="Tan J."/>
            <person name="Yang L."/>
            <person name="Ye C."/>
            <person name="Zhang J."/>
            <person name="Xu J."/>
            <person name="Zhou Y."/>
            <person name="Yu Y."/>
            <person name="Zhang B."/>
            <person name="Zhuang S."/>
            <person name="Wei H."/>
            <person name="Liu B."/>
            <person name="Lei M."/>
            <person name="Yu H."/>
            <person name="Li Y."/>
            <person name="Xu H."/>
            <person name="Wei S."/>
            <person name="He X."/>
            <person name="Fang L."/>
            <person name="Zhang Z."/>
            <person name="Zhang Y."/>
            <person name="Huang X."/>
            <person name="Su Z."/>
            <person name="Tong W."/>
            <person name="Li J."/>
            <person name="Tong Z."/>
            <person name="Li S."/>
            <person name="Ye J."/>
            <person name="Wang L."/>
            <person name="Fang L."/>
            <person name="Lei T."/>
            <person name="Chen C."/>
            <person name="Chen H."/>
            <person name="Xu Z."/>
            <person name="Li H."/>
            <person name="Huang H."/>
            <person name="Zhang F."/>
            <person name="Xu H."/>
            <person name="Li N."/>
            <person name="Zhao C."/>
            <person name="Li S."/>
            <person name="Dong L."/>
            <person name="Huang Y."/>
            <person name="Li L."/>
            <person name="Xi Y."/>
            <person name="Qi Q."/>
            <person name="Li W."/>
            <person name="Zhang B."/>
            <person name="Hu W."/>
            <person name="Zhang Y."/>
            <person name="Tian X."/>
            <person name="Jiao Y."/>
            <person name="Liang X."/>
            <person name="Jin J."/>
            <person name="Gao L."/>
            <person name="Zheng W."/>
            <person name="Hao B."/>
            <person name="Liu S."/>
            <person name="Wang W."/>
            <person name="Yuan L."/>
            <person name="Cao M."/>
            <person name="McDermott J."/>
            <person name="Samudrala R."/>
            <person name="Wang J."/>
            <person name="Wong G.K."/>
            <person name="Yang H."/>
        </authorList>
    </citation>
    <scope>NUCLEOTIDE SEQUENCE [LARGE SCALE GENOMIC DNA]</scope>
    <source>
        <strain evidence="3">cv. 93-11</strain>
    </source>
</reference>
<feature type="compositionally biased region" description="Basic and acidic residues" evidence="1">
    <location>
        <begin position="61"/>
        <end position="75"/>
    </location>
</feature>